<gene>
    <name evidence="1" type="ORF">K9V48_04190</name>
</gene>
<comment type="caution">
    <text evidence="1">The sequence shown here is derived from an EMBL/GenBank/DDBJ whole genome shotgun (WGS) entry which is preliminary data.</text>
</comment>
<evidence type="ECO:0000313" key="1">
    <source>
        <dbReference type="EMBL" id="MBZ5749461.1"/>
    </source>
</evidence>
<sequence>MEEKVGTCVCCKKTIYCLDGFLDGVITEEKILFCHSCLKEKTQFEKEML</sequence>
<proteinExistence type="predicted"/>
<dbReference type="RefSeq" id="WP_224137222.1">
    <property type="nucleotide sequence ID" value="NZ_JAIQUM010000006.1"/>
</dbReference>
<evidence type="ECO:0008006" key="3">
    <source>
        <dbReference type="Google" id="ProtNLM"/>
    </source>
</evidence>
<dbReference type="Proteomes" id="UP001165287">
    <property type="component" value="Unassembled WGS sequence"/>
</dbReference>
<dbReference type="EMBL" id="JAIQUM010000006">
    <property type="protein sequence ID" value="MBZ5749461.1"/>
    <property type="molecule type" value="Genomic_DNA"/>
</dbReference>
<name>A0ABS7UMC5_9BACI</name>
<reference evidence="1" key="1">
    <citation type="submission" date="2024-05" db="EMBL/GenBank/DDBJ databases">
        <title>Metabacillus sp. nov., isolated from the rhizosphere soil of tomato plants.</title>
        <authorList>
            <person name="Ma R."/>
        </authorList>
    </citation>
    <scope>NUCLEOTIDE SEQUENCE</scope>
    <source>
        <strain evidence="1">DBTR6</strain>
    </source>
</reference>
<protein>
    <recommendedName>
        <fullName evidence="3">GapA-binding peptide SR1P</fullName>
    </recommendedName>
</protein>
<accession>A0ABS7UMC5</accession>
<keyword evidence="2" id="KW-1185">Reference proteome</keyword>
<evidence type="ECO:0000313" key="2">
    <source>
        <dbReference type="Proteomes" id="UP001165287"/>
    </source>
</evidence>
<organism evidence="1 2">
    <name type="scientific">Metabacillus rhizolycopersici</name>
    <dbReference type="NCBI Taxonomy" id="2875709"/>
    <lineage>
        <taxon>Bacteria</taxon>
        <taxon>Bacillati</taxon>
        <taxon>Bacillota</taxon>
        <taxon>Bacilli</taxon>
        <taxon>Bacillales</taxon>
        <taxon>Bacillaceae</taxon>
        <taxon>Metabacillus</taxon>
    </lineage>
</organism>